<dbReference type="Pfam" id="PF12937">
    <property type="entry name" value="F-box-like"/>
    <property type="match status" value="1"/>
</dbReference>
<feature type="domain" description="F-box" evidence="1">
    <location>
        <begin position="1"/>
        <end position="44"/>
    </location>
</feature>
<dbReference type="PROSITE" id="PS50835">
    <property type="entry name" value="IG_LIKE"/>
    <property type="match status" value="1"/>
</dbReference>
<dbReference type="Proteomes" id="UP000603453">
    <property type="component" value="Unassembled WGS sequence"/>
</dbReference>
<dbReference type="SUPFAM" id="SSF81383">
    <property type="entry name" value="F-box domain"/>
    <property type="match status" value="1"/>
</dbReference>
<organism evidence="3 4">
    <name type="scientific">Mucor saturninus</name>
    <dbReference type="NCBI Taxonomy" id="64648"/>
    <lineage>
        <taxon>Eukaryota</taxon>
        <taxon>Fungi</taxon>
        <taxon>Fungi incertae sedis</taxon>
        <taxon>Mucoromycota</taxon>
        <taxon>Mucoromycotina</taxon>
        <taxon>Mucoromycetes</taxon>
        <taxon>Mucorales</taxon>
        <taxon>Mucorineae</taxon>
        <taxon>Mucoraceae</taxon>
        <taxon>Mucor</taxon>
    </lineage>
</organism>
<dbReference type="PROSITE" id="PS50181">
    <property type="entry name" value="FBOX"/>
    <property type="match status" value="1"/>
</dbReference>
<accession>A0A8H7V5B8</accession>
<dbReference type="InterPro" id="IPR001810">
    <property type="entry name" value="F-box_dom"/>
</dbReference>
<dbReference type="AlphaFoldDB" id="A0A8H7V5B8"/>
<gene>
    <name evidence="3" type="ORF">INT47_007546</name>
</gene>
<name>A0A8H7V5B8_9FUNG</name>
<proteinExistence type="predicted"/>
<keyword evidence="4" id="KW-1185">Reference proteome</keyword>
<feature type="domain" description="Ig-like" evidence="2">
    <location>
        <begin position="247"/>
        <end position="348"/>
    </location>
</feature>
<evidence type="ECO:0000259" key="2">
    <source>
        <dbReference type="PROSITE" id="PS50835"/>
    </source>
</evidence>
<evidence type="ECO:0000313" key="4">
    <source>
        <dbReference type="Proteomes" id="UP000603453"/>
    </source>
</evidence>
<protein>
    <recommendedName>
        <fullName evidence="5">F-box domain-containing protein</fullName>
    </recommendedName>
</protein>
<evidence type="ECO:0000259" key="1">
    <source>
        <dbReference type="PROSITE" id="PS50181"/>
    </source>
</evidence>
<dbReference type="CDD" id="cd09917">
    <property type="entry name" value="F-box_SF"/>
    <property type="match status" value="1"/>
</dbReference>
<sequence>MFIQELPTEIVRMIFQKLDKRLLFVCMRVCKAWQGPATEFFYKVIVVEENNRRKFAKNYEKPDQFAKLERWTRTLRIYDDFNYLSTQYGIESEYESDGERVKFTIECRIFFKLLDELKNLKMLDLTDSHQAQQYLEWIDESEVEDIPAFEVILPGRLTGYDVDFMEPDMFRVYYKLRNSLKYMKIDYKYLVNGKKTIRGASLLSDFTNLTKLVIEDMQPDSDVSCVSILNSCTALHELHLKHKCEVPDSVYDQDSNRKTTKLKSLKLEIPKLTSACLRYLLRCVVTDNLENLEITLSSEDILTWIDREDQEFLNEFARKLNSVKTIMFKESYGCVVSNPSPCTKASMTKVYSVLNALKGKLLIKRQNLSFNDTNHRGPKMGITDQKSLSYMCAINGSLEEDKLD</sequence>
<evidence type="ECO:0000313" key="3">
    <source>
        <dbReference type="EMBL" id="KAG2203963.1"/>
    </source>
</evidence>
<dbReference type="Gene3D" id="3.80.10.10">
    <property type="entry name" value="Ribonuclease Inhibitor"/>
    <property type="match status" value="1"/>
</dbReference>
<dbReference type="InterPro" id="IPR007110">
    <property type="entry name" value="Ig-like_dom"/>
</dbReference>
<comment type="caution">
    <text evidence="3">The sequence shown here is derived from an EMBL/GenBank/DDBJ whole genome shotgun (WGS) entry which is preliminary data.</text>
</comment>
<dbReference type="EMBL" id="JAEPRD010000048">
    <property type="protein sequence ID" value="KAG2203963.1"/>
    <property type="molecule type" value="Genomic_DNA"/>
</dbReference>
<evidence type="ECO:0008006" key="5">
    <source>
        <dbReference type="Google" id="ProtNLM"/>
    </source>
</evidence>
<dbReference type="InterPro" id="IPR036047">
    <property type="entry name" value="F-box-like_dom_sf"/>
</dbReference>
<dbReference type="Gene3D" id="1.20.1280.50">
    <property type="match status" value="1"/>
</dbReference>
<dbReference type="SUPFAM" id="SSF52047">
    <property type="entry name" value="RNI-like"/>
    <property type="match status" value="1"/>
</dbReference>
<dbReference type="InterPro" id="IPR032675">
    <property type="entry name" value="LRR_dom_sf"/>
</dbReference>
<reference evidence="3" key="1">
    <citation type="submission" date="2020-12" db="EMBL/GenBank/DDBJ databases">
        <title>Metabolic potential, ecology and presence of endohyphal bacteria is reflected in genomic diversity of Mucoromycotina.</title>
        <authorList>
            <person name="Muszewska A."/>
            <person name="Okrasinska A."/>
            <person name="Steczkiewicz K."/>
            <person name="Drgas O."/>
            <person name="Orlowska M."/>
            <person name="Perlinska-Lenart U."/>
            <person name="Aleksandrzak-Piekarczyk T."/>
            <person name="Szatraj K."/>
            <person name="Zielenkiewicz U."/>
            <person name="Pilsyk S."/>
            <person name="Malc E."/>
            <person name="Mieczkowski P."/>
            <person name="Kruszewska J.S."/>
            <person name="Biernat P."/>
            <person name="Pawlowska J."/>
        </authorList>
    </citation>
    <scope>NUCLEOTIDE SEQUENCE</scope>
    <source>
        <strain evidence="3">WA0000017839</strain>
    </source>
</reference>